<dbReference type="EMBL" id="CP124616">
    <property type="protein sequence ID" value="WGW04012.1"/>
    <property type="molecule type" value="Genomic_DNA"/>
</dbReference>
<evidence type="ECO:0000313" key="3">
    <source>
        <dbReference type="EMBL" id="WGW04012.1"/>
    </source>
</evidence>
<evidence type="ECO:0000313" key="4">
    <source>
        <dbReference type="Proteomes" id="UP001241605"/>
    </source>
</evidence>
<reference evidence="3 4" key="1">
    <citation type="submission" date="2023-05" db="EMBL/GenBank/DDBJ databases">
        <title>YMD87, complete Genome.</title>
        <authorList>
            <person name="Zhang J."/>
            <person name="Xu X."/>
        </authorList>
    </citation>
    <scope>NUCLEOTIDE SEQUENCE [LARGE SCALE GENOMIC DNA]</scope>
    <source>
        <strain evidence="3 4">YMD87</strain>
    </source>
</reference>
<accession>A0ABY8QH84</accession>
<keyword evidence="3" id="KW-0808">Transferase</keyword>
<keyword evidence="1" id="KW-0723">Serine/threonine-protein kinase</keyword>
<evidence type="ECO:0000259" key="2">
    <source>
        <dbReference type="Pfam" id="PF13581"/>
    </source>
</evidence>
<dbReference type="EC" id="2.7.13.3" evidence="3"/>
<dbReference type="CDD" id="cd16936">
    <property type="entry name" value="HATPase_RsbW-like"/>
    <property type="match status" value="1"/>
</dbReference>
<dbReference type="Proteomes" id="UP001241605">
    <property type="component" value="Chromosome"/>
</dbReference>
<gene>
    <name evidence="3" type="ORF">QF118_00295</name>
</gene>
<name>A0ABY8QH84_9RHOB</name>
<feature type="domain" description="Histidine kinase/HSP90-like ATPase" evidence="2">
    <location>
        <begin position="17"/>
        <end position="143"/>
    </location>
</feature>
<dbReference type="GO" id="GO:0004673">
    <property type="term" value="F:protein histidine kinase activity"/>
    <property type="evidence" value="ECO:0007669"/>
    <property type="project" value="UniProtKB-EC"/>
</dbReference>
<sequence>MTPTDRQNGVRMHYVLASRPEAVRETLAAARDDLARHGHGHEALGPCELVLAEALNNIVEHAYEERVDGEISLCLTLVGDRLDAQIEDRGHSMPGGDLPKGELTTLDVSNADLPEGGFGWFLIRSMTDDLRYRRKEGVNYLSFSIMLGTH</sequence>
<dbReference type="PANTHER" id="PTHR35526">
    <property type="entry name" value="ANTI-SIGMA-F FACTOR RSBW-RELATED"/>
    <property type="match status" value="1"/>
</dbReference>
<keyword evidence="1" id="KW-0418">Kinase</keyword>
<dbReference type="PANTHER" id="PTHR35526:SF3">
    <property type="entry name" value="ANTI-SIGMA-F FACTOR RSBW"/>
    <property type="match status" value="1"/>
</dbReference>
<keyword evidence="4" id="KW-1185">Reference proteome</keyword>
<dbReference type="InterPro" id="IPR003594">
    <property type="entry name" value="HATPase_dom"/>
</dbReference>
<organism evidence="3 4">
    <name type="scientific">Tropicibacter oceani</name>
    <dbReference type="NCBI Taxonomy" id="3058420"/>
    <lineage>
        <taxon>Bacteria</taxon>
        <taxon>Pseudomonadati</taxon>
        <taxon>Pseudomonadota</taxon>
        <taxon>Alphaproteobacteria</taxon>
        <taxon>Rhodobacterales</taxon>
        <taxon>Roseobacteraceae</taxon>
        <taxon>Tropicibacter</taxon>
    </lineage>
</organism>
<dbReference type="Gene3D" id="3.30.565.10">
    <property type="entry name" value="Histidine kinase-like ATPase, C-terminal domain"/>
    <property type="match status" value="1"/>
</dbReference>
<proteinExistence type="predicted"/>
<evidence type="ECO:0000256" key="1">
    <source>
        <dbReference type="ARBA" id="ARBA00022527"/>
    </source>
</evidence>
<keyword evidence="3" id="KW-0067">ATP-binding</keyword>
<protein>
    <submittedName>
        <fullName evidence="3">ATP-binding protein</fullName>
        <ecNumber evidence="3">2.7.13.3</ecNumber>
    </submittedName>
</protein>
<dbReference type="SUPFAM" id="SSF55874">
    <property type="entry name" value="ATPase domain of HSP90 chaperone/DNA topoisomerase II/histidine kinase"/>
    <property type="match status" value="1"/>
</dbReference>
<keyword evidence="3" id="KW-0547">Nucleotide-binding</keyword>
<dbReference type="RefSeq" id="WP_282300643.1">
    <property type="nucleotide sequence ID" value="NZ_CP124616.1"/>
</dbReference>
<dbReference type="GO" id="GO:0005524">
    <property type="term" value="F:ATP binding"/>
    <property type="evidence" value="ECO:0007669"/>
    <property type="project" value="UniProtKB-KW"/>
</dbReference>
<dbReference type="Pfam" id="PF13581">
    <property type="entry name" value="HATPase_c_2"/>
    <property type="match status" value="1"/>
</dbReference>
<dbReference type="InterPro" id="IPR050267">
    <property type="entry name" value="Anti-sigma-factor_SerPK"/>
</dbReference>
<dbReference type="InterPro" id="IPR036890">
    <property type="entry name" value="HATPase_C_sf"/>
</dbReference>